<evidence type="ECO:0000259" key="8">
    <source>
        <dbReference type="Pfam" id="PF09335"/>
    </source>
</evidence>
<comment type="similarity">
    <text evidence="2">Belongs to the DedA family.</text>
</comment>
<evidence type="ECO:0000256" key="7">
    <source>
        <dbReference type="SAM" id="Phobius"/>
    </source>
</evidence>
<dbReference type="RefSeq" id="WP_345721077.1">
    <property type="nucleotide sequence ID" value="NZ_BAABRU010000004.1"/>
</dbReference>
<comment type="caution">
    <text evidence="9">The sequence shown here is derived from an EMBL/GenBank/DDBJ whole genome shotgun (WGS) entry which is preliminary data.</text>
</comment>
<protein>
    <submittedName>
        <fullName evidence="9">Membrane protein Rv0364</fullName>
    </submittedName>
</protein>
<organism evidence="9 10">
    <name type="scientific">Herpetosiphon gulosus</name>
    <dbReference type="NCBI Taxonomy" id="1973496"/>
    <lineage>
        <taxon>Bacteria</taxon>
        <taxon>Bacillati</taxon>
        <taxon>Chloroflexota</taxon>
        <taxon>Chloroflexia</taxon>
        <taxon>Herpetosiphonales</taxon>
        <taxon>Herpetosiphonaceae</taxon>
        <taxon>Herpetosiphon</taxon>
    </lineage>
</organism>
<dbReference type="Proteomes" id="UP001428290">
    <property type="component" value="Unassembled WGS sequence"/>
</dbReference>
<feature type="transmembrane region" description="Helical" evidence="7">
    <location>
        <begin position="147"/>
        <end position="167"/>
    </location>
</feature>
<evidence type="ECO:0000256" key="5">
    <source>
        <dbReference type="ARBA" id="ARBA00022989"/>
    </source>
</evidence>
<dbReference type="Pfam" id="PF09335">
    <property type="entry name" value="VTT_dom"/>
    <property type="match status" value="1"/>
</dbReference>
<feature type="domain" description="VTT" evidence="8">
    <location>
        <begin position="37"/>
        <end position="166"/>
    </location>
</feature>
<dbReference type="PANTHER" id="PTHR42709">
    <property type="entry name" value="ALKALINE PHOSPHATASE LIKE PROTEIN"/>
    <property type="match status" value="1"/>
</dbReference>
<evidence type="ECO:0000313" key="9">
    <source>
        <dbReference type="EMBL" id="GAA5527437.1"/>
    </source>
</evidence>
<name>A0ABP9WW75_9CHLR</name>
<dbReference type="PANTHER" id="PTHR42709:SF6">
    <property type="entry name" value="UNDECAPRENYL PHOSPHATE TRANSPORTER A"/>
    <property type="match status" value="1"/>
</dbReference>
<feature type="transmembrane region" description="Helical" evidence="7">
    <location>
        <begin position="187"/>
        <end position="204"/>
    </location>
</feature>
<gene>
    <name evidence="9" type="ORF">Hgul01_01223</name>
</gene>
<keyword evidence="10" id="KW-1185">Reference proteome</keyword>
<evidence type="ECO:0000256" key="4">
    <source>
        <dbReference type="ARBA" id="ARBA00022692"/>
    </source>
</evidence>
<keyword evidence="6 7" id="KW-0472">Membrane</keyword>
<feature type="transmembrane region" description="Helical" evidence="7">
    <location>
        <begin position="57"/>
        <end position="79"/>
    </location>
</feature>
<comment type="subcellular location">
    <subcellularLocation>
        <location evidence="1">Cell membrane</location>
        <topology evidence="1">Multi-pass membrane protein</topology>
    </subcellularLocation>
</comment>
<keyword evidence="5 7" id="KW-1133">Transmembrane helix</keyword>
<feature type="transmembrane region" description="Helical" evidence="7">
    <location>
        <begin position="12"/>
        <end position="37"/>
    </location>
</feature>
<sequence>MSEIMDKVQEIITAIITALGYPGIALVMFAENLFPPIPSELVMPFAGFIVGKGEMNLVAVLLAGTIGAVLGALALYYIGMWADETIIRRFIRRYGKFFFISEADIDKTLGFFAKYGEIVVFTGRLIPLVRSLISIPAGMNRMPMGRFLLWTTFGSLIWNGLLTYAGIVLGSQWENVLGLVDRYEKVALGIIAVGLIWFVVNRVLKVRRSRAESKQV</sequence>
<keyword evidence="4 7" id="KW-0812">Transmembrane</keyword>
<accession>A0ABP9WW75</accession>
<dbReference type="InterPro" id="IPR032816">
    <property type="entry name" value="VTT_dom"/>
</dbReference>
<evidence type="ECO:0000313" key="10">
    <source>
        <dbReference type="Proteomes" id="UP001428290"/>
    </source>
</evidence>
<evidence type="ECO:0000256" key="6">
    <source>
        <dbReference type="ARBA" id="ARBA00023136"/>
    </source>
</evidence>
<reference evidence="9 10" key="1">
    <citation type="submission" date="2024-02" db="EMBL/GenBank/DDBJ databases">
        <title>Herpetosiphon gulosus NBRC 112829.</title>
        <authorList>
            <person name="Ichikawa N."/>
            <person name="Katano-Makiyama Y."/>
            <person name="Hidaka K."/>
        </authorList>
    </citation>
    <scope>NUCLEOTIDE SEQUENCE [LARGE SCALE GENOMIC DNA]</scope>
    <source>
        <strain evidence="9 10">NBRC 112829</strain>
    </source>
</reference>
<keyword evidence="3" id="KW-1003">Cell membrane</keyword>
<evidence type="ECO:0000256" key="1">
    <source>
        <dbReference type="ARBA" id="ARBA00004651"/>
    </source>
</evidence>
<dbReference type="EMBL" id="BAABRU010000004">
    <property type="protein sequence ID" value="GAA5527437.1"/>
    <property type="molecule type" value="Genomic_DNA"/>
</dbReference>
<evidence type="ECO:0000256" key="2">
    <source>
        <dbReference type="ARBA" id="ARBA00010792"/>
    </source>
</evidence>
<dbReference type="InterPro" id="IPR051311">
    <property type="entry name" value="DedA_domain"/>
</dbReference>
<evidence type="ECO:0000256" key="3">
    <source>
        <dbReference type="ARBA" id="ARBA00022475"/>
    </source>
</evidence>
<proteinExistence type="inferred from homology"/>